<dbReference type="Proteomes" id="UP001596207">
    <property type="component" value="Unassembled WGS sequence"/>
</dbReference>
<dbReference type="Pfam" id="PF13411">
    <property type="entry name" value="MerR_1"/>
    <property type="match status" value="1"/>
</dbReference>
<comment type="similarity">
    <text evidence="2">Belongs to the beta sliding clamp family.</text>
</comment>
<name>A0ABW1HX41_9ACTN</name>
<feature type="domain" description="HTH merR-type" evidence="9">
    <location>
        <begin position="7"/>
        <end position="75"/>
    </location>
</feature>
<keyword evidence="5" id="KW-0548">Nucleotidyltransferase</keyword>
<dbReference type="InterPro" id="IPR000551">
    <property type="entry name" value="MerR-type_HTH_dom"/>
</dbReference>
<gene>
    <name evidence="10" type="ORF">ACFPZ4_30935</name>
</gene>
<organism evidence="10 11">
    <name type="scientific">Micromonospora harpali</name>
    <dbReference type="NCBI Taxonomy" id="1490225"/>
    <lineage>
        <taxon>Bacteria</taxon>
        <taxon>Bacillati</taxon>
        <taxon>Actinomycetota</taxon>
        <taxon>Actinomycetes</taxon>
        <taxon>Micromonosporales</taxon>
        <taxon>Micromonosporaceae</taxon>
        <taxon>Micromonospora</taxon>
    </lineage>
</organism>
<evidence type="ECO:0000256" key="7">
    <source>
        <dbReference type="ARBA" id="ARBA00022932"/>
    </source>
</evidence>
<dbReference type="Pfam" id="PF02767">
    <property type="entry name" value="DNA_pol3_beta_2"/>
    <property type="match status" value="1"/>
</dbReference>
<sequence>MESELRSIGELARASGLTVSALRFYDRSGVLVPALVDPVTGYRWYADDQVLPARLVAGLRRVGMPLAEIAAAVRHRAEPAVVGRLFDAHLRRLEDGLADARRELSRVRALIDHEEHPMTTRLVLSRVDLAAAIDAVRFAVGTDPELPVLSGVLFDVAADGVRLVATDRHRMAVARVPGAVDGPARRLLAPVALVDAVRELLGGTRDGHGLLGGTRDGHELLGGTGDGGAVPGGTGGGVRELSGVDGGADARLRLDGAGLTVTVAAREVGGAALPDEFPDYQRLLGTRVPTYRITVDVPALRAQVAGRPPARVLRHEGVDVPVTVLGLDDAGGLRVLDDAALADAAPDAVRLGVNGRDLLADLVTGDRGQLLLELDGPISPLAVRRPDDADAYSILMPVRL</sequence>
<evidence type="ECO:0000256" key="1">
    <source>
        <dbReference type="ARBA" id="ARBA00004496"/>
    </source>
</evidence>
<evidence type="ECO:0000256" key="6">
    <source>
        <dbReference type="ARBA" id="ARBA00022705"/>
    </source>
</evidence>
<evidence type="ECO:0000313" key="10">
    <source>
        <dbReference type="EMBL" id="MFC5945863.1"/>
    </source>
</evidence>
<evidence type="ECO:0000256" key="3">
    <source>
        <dbReference type="ARBA" id="ARBA00022490"/>
    </source>
</evidence>
<dbReference type="PROSITE" id="PS00552">
    <property type="entry name" value="HTH_MERR_1"/>
    <property type="match status" value="1"/>
</dbReference>
<dbReference type="PROSITE" id="PS50937">
    <property type="entry name" value="HTH_MERR_2"/>
    <property type="match status" value="1"/>
</dbReference>
<dbReference type="Gene3D" id="1.10.1660.10">
    <property type="match status" value="1"/>
</dbReference>
<evidence type="ECO:0000256" key="5">
    <source>
        <dbReference type="ARBA" id="ARBA00022695"/>
    </source>
</evidence>
<dbReference type="InterPro" id="IPR046938">
    <property type="entry name" value="DNA_clamp_sf"/>
</dbReference>
<keyword evidence="6" id="KW-0235">DNA replication</keyword>
<evidence type="ECO:0000256" key="2">
    <source>
        <dbReference type="ARBA" id="ARBA00010752"/>
    </source>
</evidence>
<keyword evidence="7" id="KW-0239">DNA-directed DNA polymerase</keyword>
<dbReference type="SMART" id="SM00422">
    <property type="entry name" value="HTH_MERR"/>
    <property type="match status" value="1"/>
</dbReference>
<dbReference type="PANTHER" id="PTHR30478">
    <property type="entry name" value="DNA POLYMERASE III SUBUNIT BETA"/>
    <property type="match status" value="1"/>
</dbReference>
<dbReference type="InterPro" id="IPR009061">
    <property type="entry name" value="DNA-bd_dom_put_sf"/>
</dbReference>
<accession>A0ABW1HX41</accession>
<dbReference type="CDD" id="cd01107">
    <property type="entry name" value="HTH_BmrR"/>
    <property type="match status" value="1"/>
</dbReference>
<dbReference type="PANTHER" id="PTHR30478:SF0">
    <property type="entry name" value="BETA SLIDING CLAMP"/>
    <property type="match status" value="1"/>
</dbReference>
<dbReference type="Gene3D" id="3.10.150.10">
    <property type="entry name" value="DNA Polymerase III, subunit A, domain 2"/>
    <property type="match status" value="1"/>
</dbReference>
<keyword evidence="3" id="KW-0963">Cytoplasm</keyword>
<dbReference type="SUPFAM" id="SSF46955">
    <property type="entry name" value="Putative DNA-binding domain"/>
    <property type="match status" value="1"/>
</dbReference>
<evidence type="ECO:0000256" key="4">
    <source>
        <dbReference type="ARBA" id="ARBA00022679"/>
    </source>
</evidence>
<evidence type="ECO:0000256" key="8">
    <source>
        <dbReference type="ARBA" id="ARBA00023125"/>
    </source>
</evidence>
<keyword evidence="4" id="KW-0808">Transferase</keyword>
<dbReference type="InterPro" id="IPR022637">
    <property type="entry name" value="DNA_polIII_beta_cen"/>
</dbReference>
<evidence type="ECO:0000259" key="9">
    <source>
        <dbReference type="PROSITE" id="PS50937"/>
    </source>
</evidence>
<dbReference type="SUPFAM" id="SSF55979">
    <property type="entry name" value="DNA clamp"/>
    <property type="match status" value="1"/>
</dbReference>
<keyword evidence="8" id="KW-0238">DNA-binding</keyword>
<dbReference type="InterPro" id="IPR001001">
    <property type="entry name" value="DNA_polIII_beta"/>
</dbReference>
<protein>
    <submittedName>
        <fullName evidence="10">MerR family transcriptional regulator</fullName>
    </submittedName>
</protein>
<comment type="caution">
    <text evidence="10">The sequence shown here is derived from an EMBL/GenBank/DDBJ whole genome shotgun (WGS) entry which is preliminary data.</text>
</comment>
<evidence type="ECO:0000313" key="11">
    <source>
        <dbReference type="Proteomes" id="UP001596207"/>
    </source>
</evidence>
<reference evidence="11" key="1">
    <citation type="journal article" date="2019" name="Int. J. Syst. Evol. Microbiol.">
        <title>The Global Catalogue of Microorganisms (GCM) 10K type strain sequencing project: providing services to taxonomists for standard genome sequencing and annotation.</title>
        <authorList>
            <consortium name="The Broad Institute Genomics Platform"/>
            <consortium name="The Broad Institute Genome Sequencing Center for Infectious Disease"/>
            <person name="Wu L."/>
            <person name="Ma J."/>
        </authorList>
    </citation>
    <scope>NUCLEOTIDE SEQUENCE [LARGE SCALE GENOMIC DNA]</scope>
    <source>
        <strain evidence="11">CGMCC 4.7173</strain>
    </source>
</reference>
<comment type="subcellular location">
    <subcellularLocation>
        <location evidence="1">Cytoplasm</location>
    </subcellularLocation>
</comment>
<proteinExistence type="inferred from homology"/>
<dbReference type="EMBL" id="JBHSQQ010000410">
    <property type="protein sequence ID" value="MFC5945863.1"/>
    <property type="molecule type" value="Genomic_DNA"/>
</dbReference>
<keyword evidence="11" id="KW-1185">Reference proteome</keyword>